<accession>A0A498STZ6</accession>
<reference evidence="1 2" key="1">
    <citation type="submission" date="2018-08" db="EMBL/GenBank/DDBJ databases">
        <authorList>
            <person name="Laetsch R D."/>
            <person name="Stevens L."/>
            <person name="Kumar S."/>
            <person name="Blaxter L. M."/>
        </authorList>
    </citation>
    <scope>NUCLEOTIDE SEQUENCE [LARGE SCALE GENOMIC DNA]</scope>
</reference>
<dbReference type="Proteomes" id="UP000276991">
    <property type="component" value="Unassembled WGS sequence"/>
</dbReference>
<feature type="non-terminal residue" evidence="1">
    <location>
        <position position="120"/>
    </location>
</feature>
<gene>
    <name evidence="1" type="ORF">NAV_LOCUS10308</name>
</gene>
<evidence type="ECO:0000313" key="1">
    <source>
        <dbReference type="EMBL" id="VBB35517.1"/>
    </source>
</evidence>
<dbReference type="EMBL" id="UPTC01006252">
    <property type="protein sequence ID" value="VBB35517.1"/>
    <property type="molecule type" value="Genomic_DNA"/>
</dbReference>
<evidence type="ECO:0000313" key="2">
    <source>
        <dbReference type="Proteomes" id="UP000276991"/>
    </source>
</evidence>
<name>A0A498STZ6_ACAVI</name>
<keyword evidence="2" id="KW-1185">Reference proteome</keyword>
<organism evidence="1 2">
    <name type="scientific">Acanthocheilonema viteae</name>
    <name type="common">Filarial nematode worm</name>
    <name type="synonym">Dipetalonema viteae</name>
    <dbReference type="NCBI Taxonomy" id="6277"/>
    <lineage>
        <taxon>Eukaryota</taxon>
        <taxon>Metazoa</taxon>
        <taxon>Ecdysozoa</taxon>
        <taxon>Nematoda</taxon>
        <taxon>Chromadorea</taxon>
        <taxon>Rhabditida</taxon>
        <taxon>Spirurina</taxon>
        <taxon>Spiruromorpha</taxon>
        <taxon>Filarioidea</taxon>
        <taxon>Onchocercidae</taxon>
        <taxon>Acanthocheilonema</taxon>
    </lineage>
</organism>
<proteinExistence type="predicted"/>
<protein>
    <submittedName>
        <fullName evidence="1">Uncharacterized protein</fullName>
    </submittedName>
</protein>
<dbReference type="AlphaFoldDB" id="A0A498STZ6"/>
<sequence>MTGMAGFIVYDAVTGTSGTLCKVGLSPKVDYLAELSKKPTIEIKTYCDSQEGFELAQSILSSNIPPTTEADLATAYIAKVIGTISGILDVILMNLRTCTVVRNNFSHLLKRLPFMSVKLA</sequence>